<dbReference type="FunFam" id="3.30.70.3370:FF:000001">
    <property type="entry name" value="40S ribosomal protein S24"/>
    <property type="match status" value="1"/>
</dbReference>
<comment type="caution">
    <text evidence="6">The sequence shown here is derived from an EMBL/GenBank/DDBJ whole genome shotgun (WGS) entry which is preliminary data.</text>
</comment>
<sequence length="382" mass="42205">MYSPVRAMVFVLNLATFALLVLVGSASLGAVSVLAVPLPLPMMIENAGYTRQPSQNMSTPSVQPPSAAVERRDLLSSIENLAAAGPALRRDVTTALGDINILNQYFDSMSQHASNFKTLAHQPASERRATYQQESANELTGFHTDLLGFQTILDQLGSDNGLANYDKSDELETLLKNMVNLNKYTLSDIDDMVYDLPGVGSTLGPIVYEIKCILDKVLDAVENFADPILHAIKPLLQPIIIQATNLADSSAPVTIRTRKFITNRLLARRQFVIDILHPSRANVSKTELSEKLAGIYKTQKDRVVTFGLKTHFGGGRSTGFALIYDDEASQRKFEPKYRLIRSGLMQAPPKTNRKLRKERKNRAKKLRGTKKVKAAEPPKKGK</sequence>
<evidence type="ECO:0000313" key="6">
    <source>
        <dbReference type="EMBL" id="THH02882.1"/>
    </source>
</evidence>
<organism evidence="6 7">
    <name type="scientific">Hermanssonia centrifuga</name>
    <dbReference type="NCBI Taxonomy" id="98765"/>
    <lineage>
        <taxon>Eukaryota</taxon>
        <taxon>Fungi</taxon>
        <taxon>Dikarya</taxon>
        <taxon>Basidiomycota</taxon>
        <taxon>Agaricomycotina</taxon>
        <taxon>Agaricomycetes</taxon>
        <taxon>Polyporales</taxon>
        <taxon>Meruliaceae</taxon>
        <taxon>Hermanssonia</taxon>
    </lineage>
</organism>
<evidence type="ECO:0000313" key="7">
    <source>
        <dbReference type="Proteomes" id="UP000309038"/>
    </source>
</evidence>
<dbReference type="HAMAP" id="MF_00545">
    <property type="entry name" value="Ribosomal_eS24"/>
    <property type="match status" value="1"/>
</dbReference>
<reference evidence="6 7" key="1">
    <citation type="submission" date="2019-02" db="EMBL/GenBank/DDBJ databases">
        <title>Genome sequencing of the rare red list fungi Phlebia centrifuga.</title>
        <authorList>
            <person name="Buettner E."/>
            <person name="Kellner H."/>
        </authorList>
    </citation>
    <scope>NUCLEOTIDE SEQUENCE [LARGE SCALE GENOMIC DNA]</scope>
    <source>
        <strain evidence="6 7">DSM 108282</strain>
    </source>
</reference>
<dbReference type="SUPFAM" id="SSF54189">
    <property type="entry name" value="Ribosomal proteins S24e, L23 and L15e"/>
    <property type="match status" value="1"/>
</dbReference>
<evidence type="ECO:0000256" key="1">
    <source>
        <dbReference type="ARBA" id="ARBA00009680"/>
    </source>
</evidence>
<proteinExistence type="inferred from homology"/>
<keyword evidence="2" id="KW-0689">Ribosomal protein</keyword>
<keyword evidence="7" id="KW-1185">Reference proteome</keyword>
<protein>
    <recommendedName>
        <fullName evidence="4">40S ribosomal protein S24</fullName>
    </recommendedName>
</protein>
<dbReference type="InterPro" id="IPR012678">
    <property type="entry name" value="Ribosomal_uL23/eL15/eS24_sf"/>
</dbReference>
<dbReference type="InterPro" id="IPR001976">
    <property type="entry name" value="Ribosomal_eS24"/>
</dbReference>
<dbReference type="AlphaFoldDB" id="A0A4S4KVQ2"/>
<dbReference type="InterPro" id="IPR018098">
    <property type="entry name" value="Ribosomal_eS24_CS"/>
</dbReference>
<dbReference type="GO" id="GO:1990904">
    <property type="term" value="C:ribonucleoprotein complex"/>
    <property type="evidence" value="ECO:0007669"/>
    <property type="project" value="UniProtKB-KW"/>
</dbReference>
<evidence type="ECO:0000256" key="2">
    <source>
        <dbReference type="ARBA" id="ARBA00022980"/>
    </source>
</evidence>
<dbReference type="PANTHER" id="PTHR10496">
    <property type="entry name" value="40S RIBOSOMAL PROTEIN S24"/>
    <property type="match status" value="1"/>
</dbReference>
<evidence type="ECO:0000256" key="5">
    <source>
        <dbReference type="SAM" id="MobiDB-lite"/>
    </source>
</evidence>
<evidence type="ECO:0000256" key="3">
    <source>
        <dbReference type="ARBA" id="ARBA00023274"/>
    </source>
</evidence>
<dbReference type="InterPro" id="IPR053709">
    <property type="entry name" value="eRP_eS24_sf"/>
</dbReference>
<dbReference type="GO" id="GO:0006412">
    <property type="term" value="P:translation"/>
    <property type="evidence" value="ECO:0007669"/>
    <property type="project" value="InterPro"/>
</dbReference>
<feature type="region of interest" description="Disordered" evidence="5">
    <location>
        <begin position="344"/>
        <end position="382"/>
    </location>
</feature>
<comment type="similarity">
    <text evidence="1 4">Belongs to the eukaryotic ribosomal protein eS24 family.</text>
</comment>
<dbReference type="EMBL" id="SGPJ01000001">
    <property type="protein sequence ID" value="THH02882.1"/>
    <property type="molecule type" value="Genomic_DNA"/>
</dbReference>
<dbReference type="GO" id="GO:0003735">
    <property type="term" value="F:structural constituent of ribosome"/>
    <property type="evidence" value="ECO:0007669"/>
    <property type="project" value="InterPro"/>
</dbReference>
<dbReference type="Pfam" id="PF01282">
    <property type="entry name" value="Ribosomal_S24e"/>
    <property type="match status" value="1"/>
</dbReference>
<dbReference type="Proteomes" id="UP000309038">
    <property type="component" value="Unassembled WGS sequence"/>
</dbReference>
<dbReference type="Gene3D" id="3.30.70.3370">
    <property type="match status" value="1"/>
</dbReference>
<keyword evidence="3" id="KW-0687">Ribonucleoprotein</keyword>
<feature type="compositionally biased region" description="Basic and acidic residues" evidence="5">
    <location>
        <begin position="373"/>
        <end position="382"/>
    </location>
</feature>
<feature type="compositionally biased region" description="Basic residues" evidence="5">
    <location>
        <begin position="351"/>
        <end position="372"/>
    </location>
</feature>
<evidence type="ECO:0000256" key="4">
    <source>
        <dbReference type="RuleBase" id="RU004383"/>
    </source>
</evidence>
<name>A0A4S4KVQ2_9APHY</name>
<dbReference type="PROSITE" id="PS00529">
    <property type="entry name" value="RIBOSOMAL_S24E"/>
    <property type="match status" value="1"/>
</dbReference>
<gene>
    <name evidence="6" type="ORF">EW026_g10</name>
</gene>
<accession>A0A4S4KVQ2</accession>
<dbReference type="GO" id="GO:0005840">
    <property type="term" value="C:ribosome"/>
    <property type="evidence" value="ECO:0007669"/>
    <property type="project" value="UniProtKB-KW"/>
</dbReference>